<protein>
    <submittedName>
        <fullName evidence="1">DUF4291 domain-containing protein</fullName>
    </submittedName>
</protein>
<accession>A0A4P6JSS9</accession>
<dbReference type="AlphaFoldDB" id="A0A4P6JSS9"/>
<proteinExistence type="predicted"/>
<dbReference type="Pfam" id="PF14124">
    <property type="entry name" value="DUF4291"/>
    <property type="match status" value="1"/>
</dbReference>
<name>A0A4P6JSS9_KTERU</name>
<reference evidence="1 2" key="1">
    <citation type="submission" date="2019-01" db="EMBL/GenBank/DDBJ databases">
        <title>Ktedonosporobacter rubrisoli SCAWS-G2.</title>
        <authorList>
            <person name="Huang Y."/>
            <person name="Yan B."/>
        </authorList>
    </citation>
    <scope>NUCLEOTIDE SEQUENCE [LARGE SCALE GENOMIC DNA]</scope>
    <source>
        <strain evidence="1 2">SCAWS-G2</strain>
    </source>
</reference>
<sequence>MQEYEIRADYDGKSIVVYQAYAKAIALPALKNQRFVAPFSLNRMTWIKPSFLWLMERSNWGLKADQEMILAVRITREGWEEALGQAVLTSPDARLYVDSEDWRLQLKQAPVRVQWDPEKTIRGKSLPIRSIQVGLSRHIVDKYVNEWTCEICDYTPLARKIYGLLQQGQEAKAKGFLPTERIYQPDPAIARRIGITAP</sequence>
<dbReference type="InterPro" id="IPR025633">
    <property type="entry name" value="DUF4291"/>
</dbReference>
<gene>
    <name evidence="1" type="ORF">EPA93_22485</name>
</gene>
<dbReference type="EMBL" id="CP035758">
    <property type="protein sequence ID" value="QBD78609.1"/>
    <property type="molecule type" value="Genomic_DNA"/>
</dbReference>
<dbReference type="RefSeq" id="WP_129889662.1">
    <property type="nucleotide sequence ID" value="NZ_CP035758.1"/>
</dbReference>
<dbReference type="Proteomes" id="UP000290365">
    <property type="component" value="Chromosome"/>
</dbReference>
<dbReference type="OrthoDB" id="65842at2"/>
<dbReference type="KEGG" id="kbs:EPA93_22485"/>
<dbReference type="PANTHER" id="PTHR38567">
    <property type="entry name" value="DUF4291 DOMAIN-CONTAINING PROTEIN"/>
    <property type="match status" value="1"/>
</dbReference>
<dbReference type="PANTHER" id="PTHR38567:SF1">
    <property type="entry name" value="DUF4291 DOMAIN-CONTAINING PROTEIN"/>
    <property type="match status" value="1"/>
</dbReference>
<evidence type="ECO:0000313" key="2">
    <source>
        <dbReference type="Proteomes" id="UP000290365"/>
    </source>
</evidence>
<organism evidence="1 2">
    <name type="scientific">Ktedonosporobacter rubrisoli</name>
    <dbReference type="NCBI Taxonomy" id="2509675"/>
    <lineage>
        <taxon>Bacteria</taxon>
        <taxon>Bacillati</taxon>
        <taxon>Chloroflexota</taxon>
        <taxon>Ktedonobacteria</taxon>
        <taxon>Ktedonobacterales</taxon>
        <taxon>Ktedonosporobacteraceae</taxon>
        <taxon>Ktedonosporobacter</taxon>
    </lineage>
</organism>
<evidence type="ECO:0000313" key="1">
    <source>
        <dbReference type="EMBL" id="QBD78609.1"/>
    </source>
</evidence>
<keyword evidence="2" id="KW-1185">Reference proteome</keyword>